<feature type="compositionally biased region" description="Basic and acidic residues" evidence="5">
    <location>
        <begin position="455"/>
        <end position="479"/>
    </location>
</feature>
<protein>
    <recommendedName>
        <fullName evidence="1">non-specific serine/threonine protein kinase</fullName>
        <ecNumber evidence="1">2.7.11.1</ecNumber>
    </recommendedName>
</protein>
<dbReference type="PROSITE" id="PS00107">
    <property type="entry name" value="PROTEIN_KINASE_ATP"/>
    <property type="match status" value="1"/>
</dbReference>
<dbReference type="InterPro" id="IPR008271">
    <property type="entry name" value="Ser/Thr_kinase_AS"/>
</dbReference>
<dbReference type="SMART" id="SM00220">
    <property type="entry name" value="S_TKc"/>
    <property type="match status" value="1"/>
</dbReference>
<reference evidence="7 8" key="1">
    <citation type="submission" date="2022-04" db="EMBL/GenBank/DDBJ databases">
        <title>Chromosome-level reference genomes for two strains of Caenorhabditis briggsae: an improved platform for comparative genomics.</title>
        <authorList>
            <person name="Stevens L."/>
            <person name="Andersen E."/>
        </authorList>
    </citation>
    <scope>NUCLEOTIDE SEQUENCE [LARGE SCALE GENOMIC DNA]</scope>
    <source>
        <strain evidence="7">VX34</strain>
        <tissue evidence="7">Whole-organism</tissue>
    </source>
</reference>
<dbReference type="Proteomes" id="UP000829354">
    <property type="component" value="Chromosome III"/>
</dbReference>
<evidence type="ECO:0000259" key="6">
    <source>
        <dbReference type="PROSITE" id="PS50011"/>
    </source>
</evidence>
<dbReference type="InterPro" id="IPR050235">
    <property type="entry name" value="CK1_Ser-Thr_kinase"/>
</dbReference>
<keyword evidence="8" id="KW-1185">Reference proteome</keyword>
<evidence type="ECO:0000256" key="1">
    <source>
        <dbReference type="ARBA" id="ARBA00012513"/>
    </source>
</evidence>
<dbReference type="InterPro" id="IPR000719">
    <property type="entry name" value="Prot_kinase_dom"/>
</dbReference>
<feature type="compositionally biased region" description="Basic and acidic residues" evidence="5">
    <location>
        <begin position="494"/>
        <end position="503"/>
    </location>
</feature>
<evidence type="ECO:0000256" key="2">
    <source>
        <dbReference type="ARBA" id="ARBA00022741"/>
    </source>
</evidence>
<dbReference type="EC" id="2.7.11.1" evidence="1"/>
<dbReference type="GO" id="GO:0004674">
    <property type="term" value="F:protein serine/threonine kinase activity"/>
    <property type="evidence" value="ECO:0007669"/>
    <property type="project" value="UniProtKB-EC"/>
</dbReference>
<keyword evidence="3 4" id="KW-0067">ATP-binding</keyword>
<feature type="domain" description="Protein kinase" evidence="6">
    <location>
        <begin position="22"/>
        <end position="288"/>
    </location>
</feature>
<gene>
    <name evidence="7" type="ORF">L5515_003451</name>
</gene>
<dbReference type="PROSITE" id="PS50011">
    <property type="entry name" value="PROTEIN_KINASE_DOM"/>
    <property type="match status" value="1"/>
</dbReference>
<dbReference type="PROSITE" id="PS00108">
    <property type="entry name" value="PROTEIN_KINASE_ST"/>
    <property type="match status" value="1"/>
</dbReference>
<feature type="region of interest" description="Disordered" evidence="5">
    <location>
        <begin position="376"/>
        <end position="554"/>
    </location>
</feature>
<dbReference type="AlphaFoldDB" id="A0AAE9EM37"/>
<dbReference type="SUPFAM" id="SSF56112">
    <property type="entry name" value="Protein kinase-like (PK-like)"/>
    <property type="match status" value="1"/>
</dbReference>
<evidence type="ECO:0000313" key="8">
    <source>
        <dbReference type="Proteomes" id="UP000829354"/>
    </source>
</evidence>
<feature type="compositionally biased region" description="Basic and acidic residues" evidence="5">
    <location>
        <begin position="514"/>
        <end position="525"/>
    </location>
</feature>
<dbReference type="GO" id="GO:0005524">
    <property type="term" value="F:ATP binding"/>
    <property type="evidence" value="ECO:0007669"/>
    <property type="project" value="UniProtKB-UniRule"/>
</dbReference>
<dbReference type="InterPro" id="IPR011009">
    <property type="entry name" value="Kinase-like_dom_sf"/>
</dbReference>
<evidence type="ECO:0000256" key="4">
    <source>
        <dbReference type="PROSITE-ProRule" id="PRU10141"/>
    </source>
</evidence>
<evidence type="ECO:0000256" key="5">
    <source>
        <dbReference type="SAM" id="MobiDB-lite"/>
    </source>
</evidence>
<proteinExistence type="predicted"/>
<evidence type="ECO:0000313" key="7">
    <source>
        <dbReference type="EMBL" id="UMM22021.1"/>
    </source>
</evidence>
<feature type="binding site" evidence="4">
    <location>
        <position position="51"/>
    </location>
    <ligand>
        <name>ATP</name>
        <dbReference type="ChEBI" id="CHEBI:30616"/>
    </ligand>
</feature>
<accession>A0AAE9EM37</accession>
<sequence>MASEEKLPSLKLDMNVPVRNKWHPIKVLGSGAFGKVLHVISTSDGSDAAMKLEKIGEGKDSILKIEVEVMRAMAGVKCAIQCLDHGNEPEFRFVVMTLCGMDLQKVYAMLNGNFSDSTILRIAIRSLLAVKALHEKCYIHRDLKPCNVTLDYNEESPTIYLIDFGMGRQYGMYGPHNEYGFVIRHPRDSCRFRGTYRYCSHRMHLRREQGRVDDLFAWLYMIVELRVDLPWADVVNPDRIEVLKQDRFDAALASSPLTKALEPIHDHLKSLDYVDRPNYWMIYEHLAKMMMDIKAKHTDPMDYDELRKKKEEEIDPIKKKFMKKSRSIEKCLDEKETLAMLEEAFRPNAKDIPGGEKYLVRPLLKLNWGSVGVDNVATVKDDPAGDSDEDKKKLEEEVRKKEEKKKQDEEAKKKEEDKKKEAKSKSKKERKLERSKDSRDHHSKDPKESRRRHSNDRDAQTIGKDAKSKDSKDAGEQRTNRNNNSDTLKKAKKKKDESKDTKTTTHTRKRDKEKKKEREKAESSGHSRKHIAHHTPPPVISVPNALKKKMENKN</sequence>
<dbReference type="FunFam" id="1.10.510.10:FF:001243">
    <property type="entry name" value="Protein CBG14903"/>
    <property type="match status" value="1"/>
</dbReference>
<dbReference type="PANTHER" id="PTHR11909">
    <property type="entry name" value="CASEIN KINASE-RELATED"/>
    <property type="match status" value="1"/>
</dbReference>
<keyword evidence="2 4" id="KW-0547">Nucleotide-binding</keyword>
<feature type="compositionally biased region" description="Basic and acidic residues" evidence="5">
    <location>
        <begin position="379"/>
        <end position="448"/>
    </location>
</feature>
<evidence type="ECO:0000256" key="3">
    <source>
        <dbReference type="ARBA" id="ARBA00022840"/>
    </source>
</evidence>
<dbReference type="Pfam" id="PF00069">
    <property type="entry name" value="Pkinase"/>
    <property type="match status" value="1"/>
</dbReference>
<name>A0AAE9EM37_CAEBR</name>
<organism evidence="7 8">
    <name type="scientific">Caenorhabditis briggsae</name>
    <dbReference type="NCBI Taxonomy" id="6238"/>
    <lineage>
        <taxon>Eukaryota</taxon>
        <taxon>Metazoa</taxon>
        <taxon>Ecdysozoa</taxon>
        <taxon>Nematoda</taxon>
        <taxon>Chromadorea</taxon>
        <taxon>Rhabditida</taxon>
        <taxon>Rhabditina</taxon>
        <taxon>Rhabditomorpha</taxon>
        <taxon>Rhabditoidea</taxon>
        <taxon>Rhabditidae</taxon>
        <taxon>Peloderinae</taxon>
        <taxon>Caenorhabditis</taxon>
    </lineage>
</organism>
<dbReference type="InterPro" id="IPR017441">
    <property type="entry name" value="Protein_kinase_ATP_BS"/>
</dbReference>
<dbReference type="EMBL" id="CP092622">
    <property type="protein sequence ID" value="UMM22021.1"/>
    <property type="molecule type" value="Genomic_DNA"/>
</dbReference>
<dbReference type="Gene3D" id="1.10.510.10">
    <property type="entry name" value="Transferase(Phosphotransferase) domain 1"/>
    <property type="match status" value="1"/>
</dbReference>